<dbReference type="InterPro" id="IPR023606">
    <property type="entry name" value="CoA-Trfase_III_dom_1_sf"/>
</dbReference>
<dbReference type="PANTHER" id="PTHR48228:SF5">
    <property type="entry name" value="ALPHA-METHYLACYL-COA RACEMASE"/>
    <property type="match status" value="1"/>
</dbReference>
<keyword evidence="2" id="KW-1185">Reference proteome</keyword>
<dbReference type="Proteomes" id="UP000199427">
    <property type="component" value="Unassembled WGS sequence"/>
</dbReference>
<dbReference type="EMBL" id="FOES01000005">
    <property type="protein sequence ID" value="SEQ01382.1"/>
    <property type="molecule type" value="Genomic_DNA"/>
</dbReference>
<dbReference type="InterPro" id="IPR003673">
    <property type="entry name" value="CoA-Trfase_fam_III"/>
</dbReference>
<proteinExistence type="predicted"/>
<dbReference type="InterPro" id="IPR050509">
    <property type="entry name" value="CoA-transferase_III"/>
</dbReference>
<dbReference type="AlphaFoldDB" id="A0A1H9CJK4"/>
<dbReference type="Gene3D" id="3.30.1540.10">
    <property type="entry name" value="formyl-coa transferase, domain 3"/>
    <property type="match status" value="1"/>
</dbReference>
<keyword evidence="1" id="KW-0808">Transferase</keyword>
<reference evidence="1 2" key="1">
    <citation type="submission" date="2016-10" db="EMBL/GenBank/DDBJ databases">
        <authorList>
            <person name="de Groot N.N."/>
        </authorList>
    </citation>
    <scope>NUCLEOTIDE SEQUENCE [LARGE SCALE GENOMIC DNA]</scope>
    <source>
        <strain evidence="1 2">DSM 21633</strain>
    </source>
</reference>
<sequence>MIDFSQYLPGPFATLRLVDWGADVIKIEPPQGDPARTMAEGALFAANNRGKKSVAVDLKSDEGIQSALDLIQNADVIVESFRPGVMDRLGLGYEEASSLKPDLVYLSLTGFGQNSLYSHQGSHDLNYMAMSGMLNQLKDKEGRPVMPTQTVADLIGGMAASEAIIAALFKRERTGKGTYIDLAMTDAVFSMMTNHAMLSKIAGINSGIPVLNGSYANYRIYETKDRRYMSMGALEYKFWKNFCQAIGRDDWLAEFPERLKQPETIQEVEKVFLTKTFDEWIQVGRQHDCCLFPILEISEVLEGEYVKERGLVHEKEGRPFVQTHDQTVSKDDHIADLNEHRNLFS</sequence>
<protein>
    <submittedName>
        <fullName evidence="1">Crotonobetainyl-CoA:carnitine CoA-transferase CaiB</fullName>
    </submittedName>
</protein>
<evidence type="ECO:0000313" key="1">
    <source>
        <dbReference type="EMBL" id="SEQ01382.1"/>
    </source>
</evidence>
<dbReference type="Pfam" id="PF02515">
    <property type="entry name" value="CoA_transf_3"/>
    <property type="match status" value="1"/>
</dbReference>
<dbReference type="InterPro" id="IPR044855">
    <property type="entry name" value="CoA-Trfase_III_dom3_sf"/>
</dbReference>
<organism evidence="1 2">
    <name type="scientific">Piscibacillus halophilus</name>
    <dbReference type="NCBI Taxonomy" id="571933"/>
    <lineage>
        <taxon>Bacteria</taxon>
        <taxon>Bacillati</taxon>
        <taxon>Bacillota</taxon>
        <taxon>Bacilli</taxon>
        <taxon>Bacillales</taxon>
        <taxon>Bacillaceae</taxon>
        <taxon>Piscibacillus</taxon>
    </lineage>
</organism>
<dbReference type="GO" id="GO:0016740">
    <property type="term" value="F:transferase activity"/>
    <property type="evidence" value="ECO:0007669"/>
    <property type="project" value="UniProtKB-KW"/>
</dbReference>
<evidence type="ECO:0000313" key="2">
    <source>
        <dbReference type="Proteomes" id="UP000199427"/>
    </source>
</evidence>
<dbReference type="PANTHER" id="PTHR48228">
    <property type="entry name" value="SUCCINYL-COA--D-CITRAMALATE COA-TRANSFERASE"/>
    <property type="match status" value="1"/>
</dbReference>
<gene>
    <name evidence="1" type="ORF">SAMN05216362_10587</name>
</gene>
<dbReference type="SUPFAM" id="SSF89796">
    <property type="entry name" value="CoA-transferase family III (CaiB/BaiF)"/>
    <property type="match status" value="1"/>
</dbReference>
<dbReference type="STRING" id="571933.SAMN05216362_10587"/>
<accession>A0A1H9CJK4</accession>
<name>A0A1H9CJK4_9BACI</name>
<dbReference type="Gene3D" id="3.40.50.10540">
    <property type="entry name" value="Crotonobetainyl-coa:carnitine coa-transferase, domain 1"/>
    <property type="match status" value="1"/>
</dbReference>